<keyword evidence="2" id="KW-1133">Transmembrane helix</keyword>
<feature type="compositionally biased region" description="Low complexity" evidence="1">
    <location>
        <begin position="366"/>
        <end position="384"/>
    </location>
</feature>
<dbReference type="GO" id="GO:0016747">
    <property type="term" value="F:acyltransferase activity, transferring groups other than amino-acyl groups"/>
    <property type="evidence" value="ECO:0007669"/>
    <property type="project" value="InterPro"/>
</dbReference>
<feature type="transmembrane region" description="Helical" evidence="2">
    <location>
        <begin position="130"/>
        <end position="153"/>
    </location>
</feature>
<dbReference type="PANTHER" id="PTHR23028:SF53">
    <property type="entry name" value="ACYL_TRANSF_3 DOMAIN-CONTAINING PROTEIN"/>
    <property type="match status" value="1"/>
</dbReference>
<evidence type="ECO:0000256" key="2">
    <source>
        <dbReference type="SAM" id="Phobius"/>
    </source>
</evidence>
<feature type="transmembrane region" description="Helical" evidence="2">
    <location>
        <begin position="165"/>
        <end position="184"/>
    </location>
</feature>
<keyword evidence="2" id="KW-0472">Membrane</keyword>
<feature type="non-terminal residue" evidence="4">
    <location>
        <position position="422"/>
    </location>
</feature>
<dbReference type="GO" id="GO:0009103">
    <property type="term" value="P:lipopolysaccharide biosynthetic process"/>
    <property type="evidence" value="ECO:0007669"/>
    <property type="project" value="TreeGrafter"/>
</dbReference>
<evidence type="ECO:0000313" key="4">
    <source>
        <dbReference type="EMBL" id="CAA9499247.1"/>
    </source>
</evidence>
<feature type="transmembrane region" description="Helical" evidence="2">
    <location>
        <begin position="329"/>
        <end position="351"/>
    </location>
</feature>
<gene>
    <name evidence="4" type="ORF">AVDCRST_MAG53-1838</name>
</gene>
<dbReference type="InterPro" id="IPR002656">
    <property type="entry name" value="Acyl_transf_3_dom"/>
</dbReference>
<feature type="transmembrane region" description="Helical" evidence="2">
    <location>
        <begin position="257"/>
        <end position="277"/>
    </location>
</feature>
<feature type="transmembrane region" description="Helical" evidence="2">
    <location>
        <begin position="28"/>
        <end position="47"/>
    </location>
</feature>
<feature type="domain" description="Acyltransferase 3" evidence="3">
    <location>
        <begin position="31"/>
        <end position="329"/>
    </location>
</feature>
<feature type="transmembrane region" description="Helical" evidence="2">
    <location>
        <begin position="226"/>
        <end position="245"/>
    </location>
</feature>
<keyword evidence="2" id="KW-0812">Transmembrane</keyword>
<organism evidence="4">
    <name type="scientific">uncultured Solirubrobacteraceae bacterium</name>
    <dbReference type="NCBI Taxonomy" id="1162706"/>
    <lineage>
        <taxon>Bacteria</taxon>
        <taxon>Bacillati</taxon>
        <taxon>Actinomycetota</taxon>
        <taxon>Thermoleophilia</taxon>
        <taxon>Solirubrobacterales</taxon>
        <taxon>Solirubrobacteraceae</taxon>
        <taxon>environmental samples</taxon>
    </lineage>
</organism>
<dbReference type="EMBL" id="CADCVR010000059">
    <property type="protein sequence ID" value="CAA9499247.1"/>
    <property type="molecule type" value="Genomic_DNA"/>
</dbReference>
<protein>
    <recommendedName>
        <fullName evidence="3">Acyltransferase 3 domain-containing protein</fullName>
    </recommendedName>
</protein>
<proteinExistence type="predicted"/>
<feature type="region of interest" description="Disordered" evidence="1">
    <location>
        <begin position="362"/>
        <end position="399"/>
    </location>
</feature>
<feature type="transmembrane region" description="Helical" evidence="2">
    <location>
        <begin position="196"/>
        <end position="214"/>
    </location>
</feature>
<feature type="transmembrane region" description="Helical" evidence="2">
    <location>
        <begin position="289"/>
        <end position="309"/>
    </location>
</feature>
<evidence type="ECO:0000259" key="3">
    <source>
        <dbReference type="Pfam" id="PF01757"/>
    </source>
</evidence>
<feature type="transmembrane region" description="Helical" evidence="2">
    <location>
        <begin position="68"/>
        <end position="90"/>
    </location>
</feature>
<reference evidence="4" key="1">
    <citation type="submission" date="2020-02" db="EMBL/GenBank/DDBJ databases">
        <authorList>
            <person name="Meier V. D."/>
        </authorList>
    </citation>
    <scope>NUCLEOTIDE SEQUENCE</scope>
    <source>
        <strain evidence="4">AVDCRST_MAG53</strain>
    </source>
</reference>
<accession>A0A6J4SNG8</accession>
<name>A0A6J4SNG8_9ACTN</name>
<dbReference type="PANTHER" id="PTHR23028">
    <property type="entry name" value="ACETYLTRANSFERASE"/>
    <property type="match status" value="1"/>
</dbReference>
<dbReference type="AlphaFoldDB" id="A0A6J4SNG8"/>
<sequence>MVYHVYRFGDPDGGTADGGVLTAALPHLWHGVTLFFVLSGFLLYRPFAAAAMRGTPRPGLVRYVRHRALRVLPAYWLVLLITAFVLQTALVADDAGPRSEGVPDLELLVINALLLQNLTPETIFTGIGPAWSLAVEAAFYALLPLLAAIALTLRTRGAGRHATALAPVGLLLAVGVSGKVAVLTGVEWDLGVVRSIWGLADLLAFGMLVAVVSIDVEDGRRGLPRHWRRAAVGCIVAVVAIGLTLEPTNLEPGMASTLVFTTAVGAACALLIALVTLPAPGSRRRLARLLERPAIAGMGAISYSVFLWHEPLLRWLRLHGATIDGTAGFALNLALTAGLTSVLAAVTYHFVEAPVLRLKDGRRPARTLAPPAPARRSPPAVAKATRAERPGVARPSAAARPLASARRRAAALGAGLLALLVG</sequence>
<dbReference type="Pfam" id="PF01757">
    <property type="entry name" value="Acyl_transf_3"/>
    <property type="match status" value="1"/>
</dbReference>
<evidence type="ECO:0000256" key="1">
    <source>
        <dbReference type="SAM" id="MobiDB-lite"/>
    </source>
</evidence>
<dbReference type="InterPro" id="IPR050879">
    <property type="entry name" value="Acyltransferase_3"/>
</dbReference>
<dbReference type="GO" id="GO:0016020">
    <property type="term" value="C:membrane"/>
    <property type="evidence" value="ECO:0007669"/>
    <property type="project" value="TreeGrafter"/>
</dbReference>